<accession>A0A975U5N9</accession>
<feature type="transmembrane region" description="Helical" evidence="6">
    <location>
        <begin position="272"/>
        <end position="291"/>
    </location>
</feature>
<dbReference type="GO" id="GO:0022857">
    <property type="term" value="F:transmembrane transporter activity"/>
    <property type="evidence" value="ECO:0007669"/>
    <property type="project" value="InterPro"/>
</dbReference>
<proteinExistence type="predicted"/>
<evidence type="ECO:0000256" key="3">
    <source>
        <dbReference type="ARBA" id="ARBA00022692"/>
    </source>
</evidence>
<protein>
    <submittedName>
        <fullName evidence="8">MFS transporter</fullName>
    </submittedName>
</protein>
<evidence type="ECO:0000256" key="1">
    <source>
        <dbReference type="ARBA" id="ARBA00004141"/>
    </source>
</evidence>
<feature type="transmembrane region" description="Helical" evidence="6">
    <location>
        <begin position="128"/>
        <end position="150"/>
    </location>
</feature>
<dbReference type="GO" id="GO:1990961">
    <property type="term" value="P:xenobiotic detoxification by transmembrane export across the plasma membrane"/>
    <property type="evidence" value="ECO:0007669"/>
    <property type="project" value="TreeGrafter"/>
</dbReference>
<keyword evidence="2" id="KW-0813">Transport</keyword>
<reference evidence="8" key="1">
    <citation type="submission" date="2021-06" db="EMBL/GenBank/DDBJ databases">
        <title>Elioraea tepida, sp. nov., a moderately thermophilic aerobic anoxygenic phototrophic bacterium isolated from an alkaline siliceous hot spring mat community in Yellowstone National Park, WY, USA.</title>
        <authorList>
            <person name="Saini M.K."/>
            <person name="Yoshida S."/>
            <person name="Sebastian A."/>
            <person name="Hirose S."/>
            <person name="Hara E."/>
            <person name="Tamaki H."/>
            <person name="Soulier N.T."/>
            <person name="Albert I."/>
            <person name="Hanada S."/>
            <person name="Bryant D.A."/>
            <person name="Tank M."/>
        </authorList>
    </citation>
    <scope>NUCLEOTIDE SEQUENCE</scope>
    <source>
        <strain evidence="8">MS-P2</strain>
    </source>
</reference>
<evidence type="ECO:0000256" key="5">
    <source>
        <dbReference type="ARBA" id="ARBA00023136"/>
    </source>
</evidence>
<dbReference type="PROSITE" id="PS50850">
    <property type="entry name" value="MFS"/>
    <property type="match status" value="1"/>
</dbReference>
<comment type="subcellular location">
    <subcellularLocation>
        <location evidence="1">Membrane</location>
        <topology evidence="1">Multi-pass membrane protein</topology>
    </subcellularLocation>
</comment>
<keyword evidence="9" id="KW-1185">Reference proteome</keyword>
<feature type="transmembrane region" description="Helical" evidence="6">
    <location>
        <begin position="303"/>
        <end position="322"/>
    </location>
</feature>
<dbReference type="GO" id="GO:0005886">
    <property type="term" value="C:plasma membrane"/>
    <property type="evidence" value="ECO:0007669"/>
    <property type="project" value="TreeGrafter"/>
</dbReference>
<sequence>MATPFLLLAAVAGIGQVAANLPLPSLPAIAETFRVGPGGGELVLAVFLAAFAPFQLVWGPLSDRHGRRPVVLGTLGLFAAGSLLCAVATSFAVLLAGRVLQAAGGAAGLVIARAMIRDANEGAGVGRGMAALSMAIAAVPAFSPLLGAALDLAAGWRAGFLFSAAVALAILALAARALVETNISRLVVLDARAIARGYRGVWASPRFRANVLVAAGAMGGLFAFGAGSPELYIIGFGLTPAVYALYPLIAVGGVVIGGGVARQLMKRGRATAGLATGTVLMLAGSLGMVALDPLGLFGKHAVNVTMSLFVLGLGLALPAAFAEALAEFKGNAGTAASLAGAIQIGFGAVAAALAGVIGMPAAMAGCGLVAAASLAVRPAGRHST</sequence>
<feature type="transmembrane region" description="Helical" evidence="6">
    <location>
        <begin position="361"/>
        <end position="380"/>
    </location>
</feature>
<dbReference type="PANTHER" id="PTHR23502">
    <property type="entry name" value="MAJOR FACILITATOR SUPERFAMILY"/>
    <property type="match status" value="1"/>
</dbReference>
<evidence type="ECO:0000313" key="8">
    <source>
        <dbReference type="EMBL" id="QXM25893.1"/>
    </source>
</evidence>
<feature type="transmembrane region" description="Helical" evidence="6">
    <location>
        <begin position="40"/>
        <end position="58"/>
    </location>
</feature>
<feature type="domain" description="Major facilitator superfamily (MFS) profile" evidence="7">
    <location>
        <begin position="1"/>
        <end position="384"/>
    </location>
</feature>
<keyword evidence="4 6" id="KW-1133">Transmembrane helix</keyword>
<dbReference type="InterPro" id="IPR020846">
    <property type="entry name" value="MFS_dom"/>
</dbReference>
<dbReference type="RefSeq" id="WP_218286944.1">
    <property type="nucleotide sequence ID" value="NZ_CP076448.1"/>
</dbReference>
<gene>
    <name evidence="8" type="ORF">KO353_06775</name>
</gene>
<dbReference type="KEGG" id="elio:KO353_06775"/>
<dbReference type="PANTHER" id="PTHR23502:SF132">
    <property type="entry name" value="POLYAMINE TRANSPORTER 2-RELATED"/>
    <property type="match status" value="1"/>
</dbReference>
<dbReference type="EMBL" id="CP076448">
    <property type="protein sequence ID" value="QXM25893.1"/>
    <property type="molecule type" value="Genomic_DNA"/>
</dbReference>
<dbReference type="Pfam" id="PF07690">
    <property type="entry name" value="MFS_1"/>
    <property type="match status" value="1"/>
</dbReference>
<keyword evidence="5 6" id="KW-0472">Membrane</keyword>
<feature type="transmembrane region" description="Helical" evidence="6">
    <location>
        <begin position="207"/>
        <end position="226"/>
    </location>
</feature>
<dbReference type="AlphaFoldDB" id="A0A975U5N9"/>
<evidence type="ECO:0000256" key="2">
    <source>
        <dbReference type="ARBA" id="ARBA00022448"/>
    </source>
</evidence>
<evidence type="ECO:0000256" key="6">
    <source>
        <dbReference type="SAM" id="Phobius"/>
    </source>
</evidence>
<feature type="transmembrane region" description="Helical" evidence="6">
    <location>
        <begin position="156"/>
        <end position="179"/>
    </location>
</feature>
<dbReference type="InterPro" id="IPR011701">
    <property type="entry name" value="MFS"/>
</dbReference>
<feature type="transmembrane region" description="Helical" evidence="6">
    <location>
        <begin position="334"/>
        <end position="355"/>
    </location>
</feature>
<feature type="transmembrane region" description="Helical" evidence="6">
    <location>
        <begin position="232"/>
        <end position="260"/>
    </location>
</feature>
<evidence type="ECO:0000313" key="9">
    <source>
        <dbReference type="Proteomes" id="UP000694001"/>
    </source>
</evidence>
<evidence type="ECO:0000256" key="4">
    <source>
        <dbReference type="ARBA" id="ARBA00022989"/>
    </source>
</evidence>
<name>A0A975U5N9_9PROT</name>
<organism evidence="8 9">
    <name type="scientific">Elioraea tepida</name>
    <dbReference type="NCBI Taxonomy" id="2843330"/>
    <lineage>
        <taxon>Bacteria</taxon>
        <taxon>Pseudomonadati</taxon>
        <taxon>Pseudomonadota</taxon>
        <taxon>Alphaproteobacteria</taxon>
        <taxon>Acetobacterales</taxon>
        <taxon>Elioraeaceae</taxon>
        <taxon>Elioraea</taxon>
    </lineage>
</organism>
<feature type="transmembrane region" description="Helical" evidence="6">
    <location>
        <begin position="70"/>
        <end position="93"/>
    </location>
</feature>
<evidence type="ECO:0000259" key="7">
    <source>
        <dbReference type="PROSITE" id="PS50850"/>
    </source>
</evidence>
<keyword evidence="3 6" id="KW-0812">Transmembrane</keyword>
<feature type="transmembrane region" description="Helical" evidence="6">
    <location>
        <begin position="99"/>
        <end position="116"/>
    </location>
</feature>
<dbReference type="Proteomes" id="UP000694001">
    <property type="component" value="Chromosome"/>
</dbReference>